<reference evidence="1" key="1">
    <citation type="submission" date="2022-07" db="EMBL/GenBank/DDBJ databases">
        <authorList>
            <person name="Macas J."/>
            <person name="Novak P."/>
            <person name="Neumann P."/>
        </authorList>
    </citation>
    <scope>NUCLEOTIDE SEQUENCE</scope>
</reference>
<evidence type="ECO:0000313" key="2">
    <source>
        <dbReference type="Proteomes" id="UP001152523"/>
    </source>
</evidence>
<keyword evidence="2" id="KW-1185">Reference proteome</keyword>
<dbReference type="EMBL" id="CAMAPF010000038">
    <property type="protein sequence ID" value="CAH9082526.1"/>
    <property type="molecule type" value="Genomic_DNA"/>
</dbReference>
<dbReference type="InterPro" id="IPR049065">
    <property type="entry name" value="Nakanori"/>
</dbReference>
<dbReference type="InterPro" id="IPR053085">
    <property type="entry name" value="Jasmonate-induced_protein"/>
</dbReference>
<dbReference type="Proteomes" id="UP001152523">
    <property type="component" value="Unassembled WGS sequence"/>
</dbReference>
<proteinExistence type="predicted"/>
<name>A0AAV0CPD7_9ASTE</name>
<dbReference type="AlphaFoldDB" id="A0AAV0CPD7"/>
<sequence>MATDSIQEKKTTSISDTNVFGKPITVNEYADREARASAAYAQIDGDDKRKQVKDYVQSLKKSFGDGVSVLATIYNATGENLYFSTSKDWYGKLYTDGGSSYPKIIQNGQWAGFLHIKSPSVPSGSEAAVVYRVKAKEGDAGENADVVIAWDDSWAPGSNNKVYTEITKTGSLSGWDDIGKKIGSKSAAESSFNLGLYSTVSISQDSSANLEAIVTATN</sequence>
<evidence type="ECO:0000313" key="1">
    <source>
        <dbReference type="EMBL" id="CAH9082526.1"/>
    </source>
</evidence>
<comment type="caution">
    <text evidence="1">The sequence shown here is derived from an EMBL/GenBank/DDBJ whole genome shotgun (WGS) entry which is preliminary data.</text>
</comment>
<protein>
    <submittedName>
        <fullName evidence="1">Uncharacterized protein</fullName>
    </submittedName>
</protein>
<accession>A0AAV0CPD7</accession>
<gene>
    <name evidence="1" type="ORF">CEPIT_LOCUS8133</name>
</gene>
<dbReference type="Pfam" id="PF21230">
    <property type="entry name" value="Nakanori"/>
    <property type="match status" value="1"/>
</dbReference>
<dbReference type="PANTHER" id="PTHR36482:SF5">
    <property type="entry name" value="23 KDA JASMONATE-INDUCED PROTEIN-LIKE"/>
    <property type="match status" value="1"/>
</dbReference>
<dbReference type="PANTHER" id="PTHR36482">
    <property type="entry name" value="OSJNBA0024J22.15 PROTEIN"/>
    <property type="match status" value="1"/>
</dbReference>
<organism evidence="1 2">
    <name type="scientific">Cuscuta epithymum</name>
    <dbReference type="NCBI Taxonomy" id="186058"/>
    <lineage>
        <taxon>Eukaryota</taxon>
        <taxon>Viridiplantae</taxon>
        <taxon>Streptophyta</taxon>
        <taxon>Embryophyta</taxon>
        <taxon>Tracheophyta</taxon>
        <taxon>Spermatophyta</taxon>
        <taxon>Magnoliopsida</taxon>
        <taxon>eudicotyledons</taxon>
        <taxon>Gunneridae</taxon>
        <taxon>Pentapetalae</taxon>
        <taxon>asterids</taxon>
        <taxon>lamiids</taxon>
        <taxon>Solanales</taxon>
        <taxon>Convolvulaceae</taxon>
        <taxon>Cuscuteae</taxon>
        <taxon>Cuscuta</taxon>
        <taxon>Cuscuta subgen. Cuscuta</taxon>
    </lineage>
</organism>
<dbReference type="Gene3D" id="2.60.270.50">
    <property type="match status" value="1"/>
</dbReference>